<evidence type="ECO:0000256" key="3">
    <source>
        <dbReference type="ARBA" id="ARBA00022448"/>
    </source>
</evidence>
<dbReference type="AlphaFoldDB" id="A0A3B0VPE7"/>
<organism evidence="9">
    <name type="scientific">hydrothermal vent metagenome</name>
    <dbReference type="NCBI Taxonomy" id="652676"/>
    <lineage>
        <taxon>unclassified sequences</taxon>
        <taxon>metagenomes</taxon>
        <taxon>ecological metagenomes</taxon>
    </lineage>
</organism>
<evidence type="ECO:0000256" key="4">
    <source>
        <dbReference type="ARBA" id="ARBA00022475"/>
    </source>
</evidence>
<accession>A0A3B0VPE7</accession>
<sequence length="338" mass="36406">MIVKTKRYQGLFLLFLVILFIIFVLNVSIGSVRIPFFETCRILAGHLTDSVPGAIIWKIRLPRVLSTLFCGGYLAVGGLLLQVFFRNPIVGPFILGISSGATLMVALVMLAGLSIGIIGIHPFFLSLAAFSGALAVMVVILLVASRVKNVITLLIIGLMTGYVCHAVTSILIAFAEKEKVKGFVLWQMGSFSGFSWQEFYLVVMLGMPLLIGTYLMSKQLNAFLLGEDYAKSMGVNIKVFRFLIVIFSSALAGLVTAFAGPVAFIGLAVPHMARLTFGTSDNKLLIPAVILFGAIVTALCDLVARTMFSPVELPVSAITSFIGAPIVIGLLLKRRVAI</sequence>
<dbReference type="GO" id="GO:0005886">
    <property type="term" value="C:plasma membrane"/>
    <property type="evidence" value="ECO:0007669"/>
    <property type="project" value="UniProtKB-SubCell"/>
</dbReference>
<proteinExistence type="inferred from homology"/>
<comment type="subcellular location">
    <subcellularLocation>
        <location evidence="1">Cell membrane</location>
        <topology evidence="1">Multi-pass membrane protein</topology>
    </subcellularLocation>
</comment>
<keyword evidence="5 8" id="KW-0812">Transmembrane</keyword>
<feature type="transmembrane region" description="Helical" evidence="8">
    <location>
        <begin position="151"/>
        <end position="174"/>
    </location>
</feature>
<evidence type="ECO:0000256" key="5">
    <source>
        <dbReference type="ARBA" id="ARBA00022692"/>
    </source>
</evidence>
<evidence type="ECO:0000313" key="9">
    <source>
        <dbReference type="EMBL" id="VAW40972.1"/>
    </source>
</evidence>
<feature type="transmembrane region" description="Helical" evidence="8">
    <location>
        <begin position="194"/>
        <end position="215"/>
    </location>
</feature>
<keyword evidence="4" id="KW-1003">Cell membrane</keyword>
<reference evidence="9" key="1">
    <citation type="submission" date="2018-06" db="EMBL/GenBank/DDBJ databases">
        <authorList>
            <person name="Zhirakovskaya E."/>
        </authorList>
    </citation>
    <scope>NUCLEOTIDE SEQUENCE</scope>
</reference>
<dbReference type="CDD" id="cd06550">
    <property type="entry name" value="TM_ABC_iron-siderophores_like"/>
    <property type="match status" value="1"/>
</dbReference>
<feature type="transmembrane region" description="Helical" evidence="8">
    <location>
        <begin position="92"/>
        <end position="117"/>
    </location>
</feature>
<dbReference type="SUPFAM" id="SSF81345">
    <property type="entry name" value="ABC transporter involved in vitamin B12 uptake, BtuC"/>
    <property type="match status" value="1"/>
</dbReference>
<dbReference type="Pfam" id="PF01032">
    <property type="entry name" value="FecCD"/>
    <property type="match status" value="1"/>
</dbReference>
<feature type="transmembrane region" description="Helical" evidence="8">
    <location>
        <begin position="64"/>
        <end position="85"/>
    </location>
</feature>
<protein>
    <submittedName>
        <fullName evidence="9">Vitamin B12 ABC transporter, permease protein BtuC</fullName>
    </submittedName>
</protein>
<dbReference type="Gene3D" id="1.10.3470.10">
    <property type="entry name" value="ABC transporter involved in vitamin B12 uptake, BtuC"/>
    <property type="match status" value="1"/>
</dbReference>
<dbReference type="GO" id="GO:0033214">
    <property type="term" value="P:siderophore-iron import into cell"/>
    <property type="evidence" value="ECO:0007669"/>
    <property type="project" value="TreeGrafter"/>
</dbReference>
<dbReference type="PANTHER" id="PTHR30472:SF41">
    <property type="entry name" value="TRANSPORT SYSTEM PERMEASE PROTEIN"/>
    <property type="match status" value="1"/>
</dbReference>
<feature type="transmembrane region" description="Helical" evidence="8">
    <location>
        <begin position="239"/>
        <end position="264"/>
    </location>
</feature>
<feature type="transmembrane region" description="Helical" evidence="8">
    <location>
        <begin position="311"/>
        <end position="332"/>
    </location>
</feature>
<dbReference type="InterPro" id="IPR037294">
    <property type="entry name" value="ABC_BtuC-like"/>
</dbReference>
<feature type="transmembrane region" description="Helical" evidence="8">
    <location>
        <begin position="12"/>
        <end position="29"/>
    </location>
</feature>
<feature type="transmembrane region" description="Helical" evidence="8">
    <location>
        <begin position="123"/>
        <end position="144"/>
    </location>
</feature>
<keyword evidence="7 8" id="KW-0472">Membrane</keyword>
<evidence type="ECO:0000256" key="2">
    <source>
        <dbReference type="ARBA" id="ARBA00007935"/>
    </source>
</evidence>
<dbReference type="PANTHER" id="PTHR30472">
    <property type="entry name" value="FERRIC ENTEROBACTIN TRANSPORT SYSTEM PERMEASE PROTEIN"/>
    <property type="match status" value="1"/>
</dbReference>
<comment type="similarity">
    <text evidence="2">Belongs to the binding-protein-dependent transport system permease family. FecCD subfamily.</text>
</comment>
<dbReference type="GO" id="GO:0022857">
    <property type="term" value="F:transmembrane transporter activity"/>
    <property type="evidence" value="ECO:0007669"/>
    <property type="project" value="InterPro"/>
</dbReference>
<keyword evidence="3" id="KW-0813">Transport</keyword>
<gene>
    <name evidence="9" type="ORF">MNBD_DELTA04-244</name>
</gene>
<evidence type="ECO:0000256" key="7">
    <source>
        <dbReference type="ARBA" id="ARBA00023136"/>
    </source>
</evidence>
<dbReference type="EMBL" id="UOEY01000116">
    <property type="protein sequence ID" value="VAW40972.1"/>
    <property type="molecule type" value="Genomic_DNA"/>
</dbReference>
<keyword evidence="6 8" id="KW-1133">Transmembrane helix</keyword>
<dbReference type="InterPro" id="IPR000522">
    <property type="entry name" value="ABC_transptr_permease_BtuC"/>
</dbReference>
<evidence type="ECO:0000256" key="6">
    <source>
        <dbReference type="ARBA" id="ARBA00022989"/>
    </source>
</evidence>
<feature type="transmembrane region" description="Helical" evidence="8">
    <location>
        <begin position="284"/>
        <end position="304"/>
    </location>
</feature>
<name>A0A3B0VPE7_9ZZZZ</name>
<evidence type="ECO:0000256" key="1">
    <source>
        <dbReference type="ARBA" id="ARBA00004651"/>
    </source>
</evidence>
<evidence type="ECO:0000256" key="8">
    <source>
        <dbReference type="SAM" id="Phobius"/>
    </source>
</evidence>